<reference evidence="4" key="1">
    <citation type="submission" date="2021-06" db="EMBL/GenBank/DDBJ databases">
        <title>44 bacteria genomes isolated from Dapeng, Shenzhen.</title>
        <authorList>
            <person name="Zheng W."/>
            <person name="Yu S."/>
            <person name="Huang Y."/>
        </authorList>
    </citation>
    <scope>NUCLEOTIDE SEQUENCE</scope>
    <source>
        <strain evidence="4">DP5N28-2</strain>
    </source>
</reference>
<evidence type="ECO:0000313" key="5">
    <source>
        <dbReference type="Proteomes" id="UP000753961"/>
    </source>
</evidence>
<dbReference type="Gene3D" id="2.60.120.1440">
    <property type="match status" value="1"/>
</dbReference>
<feature type="domain" description="FecR protein" evidence="2">
    <location>
        <begin position="182"/>
        <end position="276"/>
    </location>
</feature>
<keyword evidence="1" id="KW-0812">Transmembrane</keyword>
<gene>
    <name evidence="4" type="ORF">KUV50_14820</name>
</gene>
<dbReference type="InterPro" id="IPR012373">
    <property type="entry name" value="Ferrdict_sens_TM"/>
</dbReference>
<dbReference type="Pfam" id="PF04773">
    <property type="entry name" value="FecR"/>
    <property type="match status" value="1"/>
</dbReference>
<dbReference type="PANTHER" id="PTHR30273:SF2">
    <property type="entry name" value="PROTEIN FECR"/>
    <property type="match status" value="1"/>
</dbReference>
<evidence type="ECO:0000256" key="1">
    <source>
        <dbReference type="SAM" id="Phobius"/>
    </source>
</evidence>
<name>A0A953HWF8_9BACT</name>
<keyword evidence="5" id="KW-1185">Reference proteome</keyword>
<dbReference type="Gene3D" id="3.55.50.30">
    <property type="match status" value="1"/>
</dbReference>
<keyword evidence="1" id="KW-0472">Membrane</keyword>
<dbReference type="Pfam" id="PF16344">
    <property type="entry name" value="FecR_C"/>
    <property type="match status" value="1"/>
</dbReference>
<sequence>MNKKSFRELAEKITAGVATDTEIALFNEWYESFQGNEKVWSVEEMGDSQEVEAELLRSINQRIGGDAHRSSWVEMNRVAAAVIVLLTALGGYFWYSSGQTISESEVMSDLEIRNDVEPGKEKAILTLGDGTEIMLDEAKQGLLAYEGNASVKKSEKGLIVYRPDTQLSQPSAQEDKPLVYNAISTPRGGKYKVMLPDETEVWLNAMSSIRFPTQFAEDVREVEITGEVYFDVASDASKPFLVRSADQIVKVLGTQFNIKAYSDEESIQTTLVEGAVLVEVADEHVRIKPGEQVVNPASSPLQVVPADVEQVIAWKNGLFQFWDTNLKDVMRQLARWYDVEVTYLGEQNEIAFTGFISRDVTISNVLQMLEEASSVKFGVEGKQVIVKTEM</sequence>
<dbReference type="RefSeq" id="WP_222580959.1">
    <property type="nucleotide sequence ID" value="NZ_JAHVHU010000014.1"/>
</dbReference>
<feature type="domain" description="Protein FecR C-terminal" evidence="3">
    <location>
        <begin position="319"/>
        <end position="386"/>
    </location>
</feature>
<dbReference type="GO" id="GO:0016989">
    <property type="term" value="F:sigma factor antagonist activity"/>
    <property type="evidence" value="ECO:0007669"/>
    <property type="project" value="TreeGrafter"/>
</dbReference>
<dbReference type="InterPro" id="IPR032508">
    <property type="entry name" value="FecR_C"/>
</dbReference>
<proteinExistence type="predicted"/>
<dbReference type="InterPro" id="IPR006860">
    <property type="entry name" value="FecR"/>
</dbReference>
<dbReference type="PANTHER" id="PTHR30273">
    <property type="entry name" value="PERIPLASMIC SIGNAL SENSOR AND SIGMA FACTOR ACTIVATOR FECR-RELATED"/>
    <property type="match status" value="1"/>
</dbReference>
<keyword evidence="1" id="KW-1133">Transmembrane helix</keyword>
<dbReference type="AlphaFoldDB" id="A0A953HWF8"/>
<dbReference type="EMBL" id="JAHVHU010000014">
    <property type="protein sequence ID" value="MBY5959421.1"/>
    <property type="molecule type" value="Genomic_DNA"/>
</dbReference>
<dbReference type="Proteomes" id="UP000753961">
    <property type="component" value="Unassembled WGS sequence"/>
</dbReference>
<comment type="caution">
    <text evidence="4">The sequence shown here is derived from an EMBL/GenBank/DDBJ whole genome shotgun (WGS) entry which is preliminary data.</text>
</comment>
<evidence type="ECO:0000259" key="2">
    <source>
        <dbReference type="Pfam" id="PF04773"/>
    </source>
</evidence>
<feature type="transmembrane region" description="Helical" evidence="1">
    <location>
        <begin position="78"/>
        <end position="95"/>
    </location>
</feature>
<evidence type="ECO:0000259" key="3">
    <source>
        <dbReference type="Pfam" id="PF16344"/>
    </source>
</evidence>
<organism evidence="4 5">
    <name type="scientific">Membranihabitans marinus</name>
    <dbReference type="NCBI Taxonomy" id="1227546"/>
    <lineage>
        <taxon>Bacteria</taxon>
        <taxon>Pseudomonadati</taxon>
        <taxon>Bacteroidota</taxon>
        <taxon>Saprospiria</taxon>
        <taxon>Saprospirales</taxon>
        <taxon>Saprospiraceae</taxon>
        <taxon>Membranihabitans</taxon>
    </lineage>
</organism>
<accession>A0A953HWF8</accession>
<protein>
    <submittedName>
        <fullName evidence="4">FecR domain-containing protein</fullName>
    </submittedName>
</protein>
<evidence type="ECO:0000313" key="4">
    <source>
        <dbReference type="EMBL" id="MBY5959421.1"/>
    </source>
</evidence>